<feature type="compositionally biased region" description="Polar residues" evidence="1">
    <location>
        <begin position="55"/>
        <end position="64"/>
    </location>
</feature>
<feature type="region of interest" description="Disordered" evidence="1">
    <location>
        <begin position="1"/>
        <end position="119"/>
    </location>
</feature>
<feature type="region of interest" description="Disordered" evidence="1">
    <location>
        <begin position="216"/>
        <end position="235"/>
    </location>
</feature>
<sequence length="504" mass="55612">MKSKSTKNSKQEQRQRQELNSFNLADDELEIPLFEGLDSDPNSSPLDGPEEQFDPDSSLQQQSMIDEFYGQEQDSDLNEAAIAIDQDATGESDLDAAFMSPPDFPDFDEDNSGDPVGAGAVYTADPAAVAYAEAEAKAAAAVAPDGGDVDGLVDHETLQQATAAKAAAQAAKVASVIHSTDLPPSSVQGKEPDQSAATSDSSVTTTALAHVLSMMSEASAQSQDDNAQSKRTSANTPLSAMDKLLAILSEKSGIDLNSVEVSPNDYYIMMEREKKEVCQVVAAHRKQTYHEYLAQMRELCHIHPECTFEQAVCDELNYQAFDYAQNFLTTLFPKLMPNMFLVCGDLGSGKTVLCHAMANRFLELCAQDESYCEGHSDLPFVQITSMEELRMTRYYRPREVAEDRYKREHRFRELCQTDLLILDGLCNDCQALDLFNQRVLNELLRFRSNNYKPMVITTPINLQALHKAVGDACFEGIKCFNVVAASLLGGSRRPDIYYNGAYLQ</sequence>
<proteinExistence type="predicted"/>
<accession>A0A9D2B0G3</accession>
<dbReference type="Proteomes" id="UP000886829">
    <property type="component" value="Unassembled WGS sequence"/>
</dbReference>
<evidence type="ECO:0000256" key="1">
    <source>
        <dbReference type="SAM" id="MobiDB-lite"/>
    </source>
</evidence>
<reference evidence="2" key="1">
    <citation type="journal article" date="2021" name="PeerJ">
        <title>Extensive microbial diversity within the chicken gut microbiome revealed by metagenomics and culture.</title>
        <authorList>
            <person name="Gilroy R."/>
            <person name="Ravi A."/>
            <person name="Getino M."/>
            <person name="Pursley I."/>
            <person name="Horton D.L."/>
            <person name="Alikhan N.F."/>
            <person name="Baker D."/>
            <person name="Gharbi K."/>
            <person name="Hall N."/>
            <person name="Watson M."/>
            <person name="Adriaenssens E.M."/>
            <person name="Foster-Nyarko E."/>
            <person name="Jarju S."/>
            <person name="Secka A."/>
            <person name="Antonio M."/>
            <person name="Oren A."/>
            <person name="Chaudhuri R.R."/>
            <person name="La Ragione R."/>
            <person name="Hildebrand F."/>
            <person name="Pallen M.J."/>
        </authorList>
    </citation>
    <scope>NUCLEOTIDE SEQUENCE</scope>
    <source>
        <strain evidence="2">USASDec5-558</strain>
    </source>
</reference>
<dbReference type="InterPro" id="IPR027417">
    <property type="entry name" value="P-loop_NTPase"/>
</dbReference>
<dbReference type="EMBL" id="DXEV01000079">
    <property type="protein sequence ID" value="HIX56605.1"/>
    <property type="molecule type" value="Genomic_DNA"/>
</dbReference>
<evidence type="ECO:0000313" key="3">
    <source>
        <dbReference type="Proteomes" id="UP000886829"/>
    </source>
</evidence>
<dbReference type="SUPFAM" id="SSF52540">
    <property type="entry name" value="P-loop containing nucleoside triphosphate hydrolases"/>
    <property type="match status" value="1"/>
</dbReference>
<organism evidence="2 3">
    <name type="scientific">Candidatus Anaerobiospirillum pullistercoris</name>
    <dbReference type="NCBI Taxonomy" id="2838452"/>
    <lineage>
        <taxon>Bacteria</taxon>
        <taxon>Pseudomonadati</taxon>
        <taxon>Pseudomonadota</taxon>
        <taxon>Gammaproteobacteria</taxon>
        <taxon>Aeromonadales</taxon>
        <taxon>Succinivibrionaceae</taxon>
        <taxon>Anaerobiospirillum</taxon>
    </lineage>
</organism>
<dbReference type="AlphaFoldDB" id="A0A9D2B0G3"/>
<gene>
    <name evidence="2" type="ORF">H9850_03925</name>
</gene>
<name>A0A9D2B0G3_9GAMM</name>
<evidence type="ECO:0000313" key="2">
    <source>
        <dbReference type="EMBL" id="HIX56605.1"/>
    </source>
</evidence>
<dbReference type="Gene3D" id="3.40.50.300">
    <property type="entry name" value="P-loop containing nucleotide triphosphate hydrolases"/>
    <property type="match status" value="1"/>
</dbReference>
<reference evidence="2" key="2">
    <citation type="submission" date="2021-04" db="EMBL/GenBank/DDBJ databases">
        <authorList>
            <person name="Gilroy R."/>
        </authorList>
    </citation>
    <scope>NUCLEOTIDE SEQUENCE</scope>
    <source>
        <strain evidence="2">USASDec5-558</strain>
    </source>
</reference>
<comment type="caution">
    <text evidence="2">The sequence shown here is derived from an EMBL/GenBank/DDBJ whole genome shotgun (WGS) entry which is preliminary data.</text>
</comment>
<feature type="region of interest" description="Disordered" evidence="1">
    <location>
        <begin position="181"/>
        <end position="203"/>
    </location>
</feature>
<protein>
    <submittedName>
        <fullName evidence="2">Uncharacterized protein</fullName>
    </submittedName>
</protein>